<dbReference type="InterPro" id="IPR007751">
    <property type="entry name" value="DUF676_lipase-like"/>
</dbReference>
<dbReference type="Gene3D" id="3.40.50.1820">
    <property type="entry name" value="alpha/beta hydrolase"/>
    <property type="match status" value="1"/>
</dbReference>
<evidence type="ECO:0000313" key="5">
    <source>
        <dbReference type="Proteomes" id="UP000591131"/>
    </source>
</evidence>
<organism evidence="4 5">
    <name type="scientific">Perkinsus chesapeaki</name>
    <name type="common">Clam parasite</name>
    <name type="synonym">Perkinsus andrewsi</name>
    <dbReference type="NCBI Taxonomy" id="330153"/>
    <lineage>
        <taxon>Eukaryota</taxon>
        <taxon>Sar</taxon>
        <taxon>Alveolata</taxon>
        <taxon>Perkinsozoa</taxon>
        <taxon>Perkinsea</taxon>
        <taxon>Perkinsida</taxon>
        <taxon>Perkinsidae</taxon>
        <taxon>Perkinsus</taxon>
    </lineage>
</organism>
<dbReference type="OrthoDB" id="273452at2759"/>
<feature type="domain" description="DUF676" evidence="3">
    <location>
        <begin position="526"/>
        <end position="636"/>
    </location>
</feature>
<reference evidence="4 5" key="1">
    <citation type="submission" date="2020-04" db="EMBL/GenBank/DDBJ databases">
        <title>Perkinsus chesapeaki whole genome sequence.</title>
        <authorList>
            <person name="Bogema D.R."/>
        </authorList>
    </citation>
    <scope>NUCLEOTIDE SEQUENCE [LARGE SCALE GENOMIC DNA]</scope>
    <source>
        <strain evidence="4">ATCC PRA-425</strain>
    </source>
</reference>
<dbReference type="EMBL" id="JAAPAO010000061">
    <property type="protein sequence ID" value="KAF4674550.1"/>
    <property type="molecule type" value="Genomic_DNA"/>
</dbReference>
<evidence type="ECO:0000259" key="3">
    <source>
        <dbReference type="Pfam" id="PF05057"/>
    </source>
</evidence>
<comment type="similarity">
    <text evidence="1">Belongs to the FAM135 family.</text>
</comment>
<comment type="caution">
    <text evidence="4">The sequence shown here is derived from an EMBL/GenBank/DDBJ whole genome shotgun (WGS) entry which is preliminary data.</text>
</comment>
<dbReference type="Pfam" id="PF05057">
    <property type="entry name" value="DUF676"/>
    <property type="match status" value="1"/>
</dbReference>
<sequence length="756" mass="84072">MPLHGVVEVLINFENFRNVDLYHQGLYQLRARLSVPQRSSGYNSSDSTANGAAAASKRDPAILALPYNWFTRYTGGEESVALNDAGGQQKPSTAAEPSFHSVKQAYISDTQVAFYSRSFLIRYCEEEIPLGDFCQFRLELPSELLSDSSETVIACDIDLLYAELNSCNVTGNINVKSEKMLREATHRSDITFEVISTVRLLLHHVEAGIYEYVPVVFDETHFSALQMLICATLSDFRFRLPPPPSLSAALAALPEDDEEATTHPSQEPDLPPNPTTLEEFLKQRVASDGGGGSSSKRPGCEYMDRMEKAYSHLESFFYEIATECLKAPYRETLAEKLSIPHKKPTDIMPKDVGEIMSTMNVLAVSSFELWHRLLDVLPKCSHEACVRLRVVWERNTIEMFSHLNSCVTETVDSTRDLAFPLEDDIWEAHSTAAERVREKFASNPPEALCRIEDTTELAIPIKEGDSSVNQRRRPTMSTMPIIFEQRYSCGSSTPSSVEDDDRADSTPAEQVARPTPMPTDPKPYSGAHLIVLVHGFQGNSYDMRLFKDNLACVYPGSLFLCSSCNEEDTEGNIDAMGQRLADEVACYIADWCPGNALSRLSFVSHSLGGLIVRAALPYLADQPGVTGKLSQAVAQVRVLAGTDYDGFGYPARVLSLPSRNGVWSDATADQYAGFDSARIEVSDKVRQEPTMGSVYTEMARSLVSGIAPEKLIRLDVNFYLPERTLDSFIGRAAHIQFIENQPLMKMIIHNYCLLFQ</sequence>
<dbReference type="PANTHER" id="PTHR12482">
    <property type="entry name" value="LIPASE ROG1-RELATED-RELATED"/>
    <property type="match status" value="1"/>
</dbReference>
<dbReference type="SUPFAM" id="SSF53474">
    <property type="entry name" value="alpha/beta-Hydrolases"/>
    <property type="match status" value="1"/>
</dbReference>
<evidence type="ECO:0000256" key="2">
    <source>
        <dbReference type="SAM" id="MobiDB-lite"/>
    </source>
</evidence>
<protein>
    <recommendedName>
        <fullName evidence="3">DUF676 domain-containing protein</fullName>
    </recommendedName>
</protein>
<dbReference type="AlphaFoldDB" id="A0A7J6MTJ8"/>
<keyword evidence="5" id="KW-1185">Reference proteome</keyword>
<dbReference type="InterPro" id="IPR029058">
    <property type="entry name" value="AB_hydrolase_fold"/>
</dbReference>
<accession>A0A7J6MTJ8</accession>
<dbReference type="PANTHER" id="PTHR12482:SF5">
    <property type="entry name" value="DUF676 DOMAIN-CONTAINING PROTEIN"/>
    <property type="match status" value="1"/>
</dbReference>
<proteinExistence type="inferred from homology"/>
<name>A0A7J6MTJ8_PERCH</name>
<gene>
    <name evidence="4" type="ORF">FOL47_009076</name>
</gene>
<evidence type="ECO:0000256" key="1">
    <source>
        <dbReference type="ARBA" id="ARBA00007949"/>
    </source>
</evidence>
<dbReference type="InterPro" id="IPR044294">
    <property type="entry name" value="Lipase-like"/>
</dbReference>
<feature type="region of interest" description="Disordered" evidence="2">
    <location>
        <begin position="254"/>
        <end position="275"/>
    </location>
</feature>
<dbReference type="Proteomes" id="UP000591131">
    <property type="component" value="Unassembled WGS sequence"/>
</dbReference>
<evidence type="ECO:0000313" key="4">
    <source>
        <dbReference type="EMBL" id="KAF4674550.1"/>
    </source>
</evidence>
<dbReference type="InterPro" id="IPR022122">
    <property type="entry name" value="DUF3657"/>
</dbReference>
<dbReference type="Pfam" id="PF12394">
    <property type="entry name" value="DUF3657"/>
    <property type="match status" value="1"/>
</dbReference>
<feature type="region of interest" description="Disordered" evidence="2">
    <location>
        <begin position="488"/>
        <end position="520"/>
    </location>
</feature>